<feature type="domain" description="Lipoyl-binding" evidence="1">
    <location>
        <begin position="163"/>
        <end position="218"/>
    </location>
</feature>
<evidence type="ECO:0000313" key="3">
    <source>
        <dbReference type="Proteomes" id="UP000232323"/>
    </source>
</evidence>
<dbReference type="Gene3D" id="2.40.50.100">
    <property type="match status" value="1"/>
</dbReference>
<dbReference type="PANTHER" id="PTHR47597:SF1">
    <property type="entry name" value="IS A MEMBER OF THE PF|00364 BIOTIN-REQUIRING ENZYMES FAMILY-RELATED"/>
    <property type="match status" value="1"/>
</dbReference>
<dbReference type="Proteomes" id="UP000232323">
    <property type="component" value="Unassembled WGS sequence"/>
</dbReference>
<dbReference type="SUPFAM" id="SSF51230">
    <property type="entry name" value="Single hybrid motif"/>
    <property type="match status" value="1"/>
</dbReference>
<evidence type="ECO:0000259" key="1">
    <source>
        <dbReference type="Pfam" id="PF00364"/>
    </source>
</evidence>
<gene>
    <name evidence="2" type="ORF">CEUSTIGMA_g396.t1</name>
</gene>
<comment type="caution">
    <text evidence="2">The sequence shown here is derived from an EMBL/GenBank/DDBJ whole genome shotgun (WGS) entry which is preliminary data.</text>
</comment>
<dbReference type="OrthoDB" id="529457at2759"/>
<dbReference type="InterPro" id="IPR011053">
    <property type="entry name" value="Single_hybrid_motif"/>
</dbReference>
<evidence type="ECO:0000313" key="2">
    <source>
        <dbReference type="EMBL" id="GAX72941.1"/>
    </source>
</evidence>
<protein>
    <recommendedName>
        <fullName evidence="1">Lipoyl-binding domain-containing protein</fullName>
    </recommendedName>
</protein>
<dbReference type="EMBL" id="BEGY01000001">
    <property type="protein sequence ID" value="GAX72941.1"/>
    <property type="molecule type" value="Genomic_DNA"/>
</dbReference>
<dbReference type="InterPro" id="IPR053217">
    <property type="entry name" value="ACC_Biotin_Carrier"/>
</dbReference>
<proteinExistence type="predicted"/>
<dbReference type="PANTHER" id="PTHR47597">
    <property type="entry name" value="IS A MEMBER OF THE PF|00364 BIOTIN-REQUIRING ENZYMES FAMILY-RELATED"/>
    <property type="match status" value="1"/>
</dbReference>
<name>A0A250WQ68_9CHLO</name>
<dbReference type="Pfam" id="PF00364">
    <property type="entry name" value="Biotin_lipoyl"/>
    <property type="match status" value="1"/>
</dbReference>
<reference evidence="2 3" key="1">
    <citation type="submission" date="2017-08" db="EMBL/GenBank/DDBJ databases">
        <title>Acidophilic green algal genome provides insights into adaptation to an acidic environment.</title>
        <authorList>
            <person name="Hirooka S."/>
            <person name="Hirose Y."/>
            <person name="Kanesaki Y."/>
            <person name="Higuchi S."/>
            <person name="Fujiwara T."/>
            <person name="Onuma R."/>
            <person name="Era A."/>
            <person name="Ohbayashi R."/>
            <person name="Uzuka A."/>
            <person name="Nozaki H."/>
            <person name="Yoshikawa H."/>
            <person name="Miyagishima S.Y."/>
        </authorList>
    </citation>
    <scope>NUCLEOTIDE SEQUENCE [LARGE SCALE GENOMIC DNA]</scope>
    <source>
        <strain evidence="2 3">NIES-2499</strain>
    </source>
</reference>
<dbReference type="CDD" id="cd06850">
    <property type="entry name" value="biotinyl_domain"/>
    <property type="match status" value="1"/>
</dbReference>
<sequence>MLLRMQKSAFRGTQRPSFQLPTTQRFKVCVRSISELDPETKADEEFQHDVPHPVVDTKQVGAFLSTLVTETSIAQLDLQIGSFELKVKRSLSGIGAGSAASAMAPTQSYPTVTVPSVAIAPALTSVDATVLESIDESLLPVMSPKVGIFRRGKYAGGKRVGKGNLVNEGDQIKRGQVLGFVEQLGTHFPVEAPQAGELAKFLVEDGAPIEYQQMVLELAPFFGGHIIGDQKHA</sequence>
<dbReference type="AlphaFoldDB" id="A0A250WQ68"/>
<keyword evidence="3" id="KW-1185">Reference proteome</keyword>
<organism evidence="2 3">
    <name type="scientific">Chlamydomonas eustigma</name>
    <dbReference type="NCBI Taxonomy" id="1157962"/>
    <lineage>
        <taxon>Eukaryota</taxon>
        <taxon>Viridiplantae</taxon>
        <taxon>Chlorophyta</taxon>
        <taxon>core chlorophytes</taxon>
        <taxon>Chlorophyceae</taxon>
        <taxon>CS clade</taxon>
        <taxon>Chlamydomonadales</taxon>
        <taxon>Chlamydomonadaceae</taxon>
        <taxon>Chlamydomonas</taxon>
    </lineage>
</organism>
<accession>A0A250WQ68</accession>
<dbReference type="InterPro" id="IPR000089">
    <property type="entry name" value="Biotin_lipoyl"/>
</dbReference>